<reference evidence="1 2" key="1">
    <citation type="submission" date="2019-03" db="EMBL/GenBank/DDBJ databases">
        <title>First draft genome of Liparis tanakae, snailfish: a comprehensive survey of snailfish specific genes.</title>
        <authorList>
            <person name="Kim W."/>
            <person name="Song I."/>
            <person name="Jeong J.-H."/>
            <person name="Kim D."/>
            <person name="Kim S."/>
            <person name="Ryu S."/>
            <person name="Song J.Y."/>
            <person name="Lee S.K."/>
        </authorList>
    </citation>
    <scope>NUCLEOTIDE SEQUENCE [LARGE SCALE GENOMIC DNA]</scope>
    <source>
        <tissue evidence="1">Muscle</tissue>
    </source>
</reference>
<protein>
    <submittedName>
        <fullName evidence="1">Uncharacterized protein</fullName>
    </submittedName>
</protein>
<organism evidence="1 2">
    <name type="scientific">Liparis tanakae</name>
    <name type="common">Tanaka's snailfish</name>
    <dbReference type="NCBI Taxonomy" id="230148"/>
    <lineage>
        <taxon>Eukaryota</taxon>
        <taxon>Metazoa</taxon>
        <taxon>Chordata</taxon>
        <taxon>Craniata</taxon>
        <taxon>Vertebrata</taxon>
        <taxon>Euteleostomi</taxon>
        <taxon>Actinopterygii</taxon>
        <taxon>Neopterygii</taxon>
        <taxon>Teleostei</taxon>
        <taxon>Neoteleostei</taxon>
        <taxon>Acanthomorphata</taxon>
        <taxon>Eupercaria</taxon>
        <taxon>Perciformes</taxon>
        <taxon>Cottioidei</taxon>
        <taxon>Cottales</taxon>
        <taxon>Liparidae</taxon>
        <taxon>Liparis</taxon>
    </lineage>
</organism>
<evidence type="ECO:0000313" key="1">
    <source>
        <dbReference type="EMBL" id="TNN59803.1"/>
    </source>
</evidence>
<keyword evidence="2" id="KW-1185">Reference proteome</keyword>
<name>A0A4Z2H3Y5_9TELE</name>
<sequence length="151" mass="16538">MVLNFSPAAVFKHVKAEEPVRESNSARGRAKRDICRNILSVCGEKTSVQSTGASPPRAKQVICRRTGSRSCYVIRRLAEQTGTGDGAIELRTVELLTQRLTWMETKEPHTTVQRTEVYSFSSASVTDAFPSTAQTRHGITHGPPALAQPDV</sequence>
<dbReference type="Proteomes" id="UP000314294">
    <property type="component" value="Unassembled WGS sequence"/>
</dbReference>
<comment type="caution">
    <text evidence="1">The sequence shown here is derived from an EMBL/GenBank/DDBJ whole genome shotgun (WGS) entry which is preliminary data.</text>
</comment>
<dbReference type="EMBL" id="SRLO01000348">
    <property type="protein sequence ID" value="TNN59803.1"/>
    <property type="molecule type" value="Genomic_DNA"/>
</dbReference>
<dbReference type="AlphaFoldDB" id="A0A4Z2H3Y5"/>
<accession>A0A4Z2H3Y5</accession>
<gene>
    <name evidence="1" type="ORF">EYF80_029988</name>
</gene>
<proteinExistence type="predicted"/>
<evidence type="ECO:0000313" key="2">
    <source>
        <dbReference type="Proteomes" id="UP000314294"/>
    </source>
</evidence>